<evidence type="ECO:0000313" key="2">
    <source>
        <dbReference type="Proteomes" id="UP001295684"/>
    </source>
</evidence>
<gene>
    <name evidence="1" type="ORF">ECRASSUSDP1_LOCUS25325</name>
</gene>
<keyword evidence="2" id="KW-1185">Reference proteome</keyword>
<dbReference type="AlphaFoldDB" id="A0AAD2D8Z9"/>
<proteinExistence type="predicted"/>
<reference evidence="1" key="1">
    <citation type="submission" date="2023-07" db="EMBL/GenBank/DDBJ databases">
        <authorList>
            <consortium name="AG Swart"/>
            <person name="Singh M."/>
            <person name="Singh A."/>
            <person name="Seah K."/>
            <person name="Emmerich C."/>
        </authorList>
    </citation>
    <scope>NUCLEOTIDE SEQUENCE</scope>
    <source>
        <strain evidence="1">DP1</strain>
    </source>
</reference>
<accession>A0AAD2D8Z9</accession>
<organism evidence="1 2">
    <name type="scientific">Euplotes crassus</name>
    <dbReference type="NCBI Taxonomy" id="5936"/>
    <lineage>
        <taxon>Eukaryota</taxon>
        <taxon>Sar</taxon>
        <taxon>Alveolata</taxon>
        <taxon>Ciliophora</taxon>
        <taxon>Intramacronucleata</taxon>
        <taxon>Spirotrichea</taxon>
        <taxon>Hypotrichia</taxon>
        <taxon>Euplotida</taxon>
        <taxon>Euplotidae</taxon>
        <taxon>Moneuplotes</taxon>
    </lineage>
</organism>
<evidence type="ECO:0000313" key="1">
    <source>
        <dbReference type="EMBL" id="CAI2383813.1"/>
    </source>
</evidence>
<sequence>MDNIDIGSCYTKCNGLYSALDSNRLYCKKGCDADEETLDLCRKDKCTEVCIRRELGEGKDKKASWTSFFSRAPKDSVACMEACYSGCFHRVPEDD</sequence>
<dbReference type="EMBL" id="CAMPGE010026118">
    <property type="protein sequence ID" value="CAI2383813.1"/>
    <property type="molecule type" value="Genomic_DNA"/>
</dbReference>
<dbReference type="Proteomes" id="UP001295684">
    <property type="component" value="Unassembled WGS sequence"/>
</dbReference>
<comment type="caution">
    <text evidence="1">The sequence shown here is derived from an EMBL/GenBank/DDBJ whole genome shotgun (WGS) entry which is preliminary data.</text>
</comment>
<protein>
    <submittedName>
        <fullName evidence="1">Uncharacterized protein</fullName>
    </submittedName>
</protein>
<name>A0AAD2D8Z9_EUPCR</name>